<evidence type="ECO:0000313" key="14">
    <source>
        <dbReference type="Proteomes" id="UP000198520"/>
    </source>
</evidence>
<dbReference type="RefSeq" id="WP_093378322.1">
    <property type="nucleotide sequence ID" value="NZ_BNAN01000003.1"/>
</dbReference>
<dbReference type="SUPFAM" id="SSF56176">
    <property type="entry name" value="FAD-binding/transporter-associated domain-like"/>
    <property type="match status" value="1"/>
</dbReference>
<keyword evidence="5" id="KW-0677">Repeat</keyword>
<evidence type="ECO:0000256" key="1">
    <source>
        <dbReference type="ARBA" id="ARBA00004651"/>
    </source>
</evidence>
<dbReference type="OrthoDB" id="110231at2"/>
<evidence type="ECO:0000256" key="3">
    <source>
        <dbReference type="ARBA" id="ARBA00022475"/>
    </source>
</evidence>
<dbReference type="Pfam" id="PF00571">
    <property type="entry name" value="CBS"/>
    <property type="match status" value="2"/>
</dbReference>
<dbReference type="InterPro" id="IPR046342">
    <property type="entry name" value="CBS_dom_sf"/>
</dbReference>
<dbReference type="PROSITE" id="PS51371">
    <property type="entry name" value="CBS"/>
    <property type="match status" value="2"/>
</dbReference>
<evidence type="ECO:0000256" key="9">
    <source>
        <dbReference type="PROSITE-ProRule" id="PRU00703"/>
    </source>
</evidence>
<dbReference type="Proteomes" id="UP000198520">
    <property type="component" value="Unassembled WGS sequence"/>
</dbReference>
<feature type="domain" description="CBS" evidence="11">
    <location>
        <begin position="221"/>
        <end position="280"/>
    </location>
</feature>
<reference evidence="14" key="1">
    <citation type="submission" date="2016-10" db="EMBL/GenBank/DDBJ databases">
        <authorList>
            <person name="Varghese N."/>
            <person name="Submissions S."/>
        </authorList>
    </citation>
    <scope>NUCLEOTIDE SEQUENCE [LARGE SCALE GENOMIC DNA]</scope>
    <source>
        <strain evidence="14">DSM 19083</strain>
    </source>
</reference>
<dbReference type="Pfam" id="PF01595">
    <property type="entry name" value="CNNM"/>
    <property type="match status" value="1"/>
</dbReference>
<dbReference type="Gene3D" id="3.30.465.10">
    <property type="match status" value="1"/>
</dbReference>
<dbReference type="AlphaFoldDB" id="A0A1I2H1E9"/>
<feature type="domain" description="CBS" evidence="11">
    <location>
        <begin position="286"/>
        <end position="342"/>
    </location>
</feature>
<evidence type="ECO:0000256" key="10">
    <source>
        <dbReference type="PROSITE-ProRule" id="PRU01193"/>
    </source>
</evidence>
<dbReference type="InterPro" id="IPR051676">
    <property type="entry name" value="UPF0053_domain"/>
</dbReference>
<keyword evidence="7 9" id="KW-0129">CBS domain</keyword>
<evidence type="ECO:0000256" key="2">
    <source>
        <dbReference type="ARBA" id="ARBA00006337"/>
    </source>
</evidence>
<protein>
    <submittedName>
        <fullName evidence="13">Hemolysin, contains CBS domains</fullName>
    </submittedName>
</protein>
<dbReference type="SUPFAM" id="SSF54631">
    <property type="entry name" value="CBS-domain pair"/>
    <property type="match status" value="1"/>
</dbReference>
<keyword evidence="4 10" id="KW-0812">Transmembrane</keyword>
<accession>A0A1I2H1E9</accession>
<dbReference type="STRING" id="285351.SAMN04488035_2123"/>
<evidence type="ECO:0000256" key="8">
    <source>
        <dbReference type="ARBA" id="ARBA00023136"/>
    </source>
</evidence>
<dbReference type="InterPro" id="IPR005170">
    <property type="entry name" value="Transptr-assoc_dom"/>
</dbReference>
<keyword evidence="14" id="KW-1185">Reference proteome</keyword>
<dbReference type="Gene3D" id="3.10.580.10">
    <property type="entry name" value="CBS-domain"/>
    <property type="match status" value="1"/>
</dbReference>
<dbReference type="PANTHER" id="PTHR43099:SF6">
    <property type="entry name" value="UPF0053 PROTEIN RV1842C"/>
    <property type="match status" value="1"/>
</dbReference>
<organism evidence="13 14">
    <name type="scientific">Flavimobilis marinus</name>
    <dbReference type="NCBI Taxonomy" id="285351"/>
    <lineage>
        <taxon>Bacteria</taxon>
        <taxon>Bacillati</taxon>
        <taxon>Actinomycetota</taxon>
        <taxon>Actinomycetes</taxon>
        <taxon>Micrococcales</taxon>
        <taxon>Jonesiaceae</taxon>
        <taxon>Flavimobilis</taxon>
    </lineage>
</organism>
<proteinExistence type="inferred from homology"/>
<dbReference type="InterPro" id="IPR000644">
    <property type="entry name" value="CBS_dom"/>
</dbReference>
<evidence type="ECO:0000256" key="7">
    <source>
        <dbReference type="ARBA" id="ARBA00023122"/>
    </source>
</evidence>
<dbReference type="InterPro" id="IPR044751">
    <property type="entry name" value="Ion_transp-like_CBS"/>
</dbReference>
<dbReference type="PROSITE" id="PS51846">
    <property type="entry name" value="CNNM"/>
    <property type="match status" value="1"/>
</dbReference>
<dbReference type="CDD" id="cd04590">
    <property type="entry name" value="CBS_pair_CorC_HlyC_assoc"/>
    <property type="match status" value="1"/>
</dbReference>
<dbReference type="InterPro" id="IPR016169">
    <property type="entry name" value="FAD-bd_PCMH_sub2"/>
</dbReference>
<dbReference type="GO" id="GO:0005886">
    <property type="term" value="C:plasma membrane"/>
    <property type="evidence" value="ECO:0007669"/>
    <property type="project" value="UniProtKB-SubCell"/>
</dbReference>
<gene>
    <name evidence="13" type="ORF">SAMN04488035_2123</name>
</gene>
<keyword evidence="6 10" id="KW-1133">Transmembrane helix</keyword>
<dbReference type="InterPro" id="IPR036318">
    <property type="entry name" value="FAD-bd_PCMH-like_sf"/>
</dbReference>
<comment type="similarity">
    <text evidence="2">Belongs to the UPF0053 family.</text>
</comment>
<dbReference type="EMBL" id="FONZ01000003">
    <property type="protein sequence ID" value="SFF23358.1"/>
    <property type="molecule type" value="Genomic_DNA"/>
</dbReference>
<evidence type="ECO:0000256" key="5">
    <source>
        <dbReference type="ARBA" id="ARBA00022737"/>
    </source>
</evidence>
<evidence type="ECO:0000259" key="11">
    <source>
        <dbReference type="PROSITE" id="PS51371"/>
    </source>
</evidence>
<dbReference type="InterPro" id="IPR002550">
    <property type="entry name" value="CNNM"/>
</dbReference>
<dbReference type="SMART" id="SM01091">
    <property type="entry name" value="CorC_HlyC"/>
    <property type="match status" value="1"/>
</dbReference>
<dbReference type="PANTHER" id="PTHR43099">
    <property type="entry name" value="UPF0053 PROTEIN YRKA"/>
    <property type="match status" value="1"/>
</dbReference>
<dbReference type="Pfam" id="PF03471">
    <property type="entry name" value="CorC_HlyC"/>
    <property type="match status" value="1"/>
</dbReference>
<evidence type="ECO:0000256" key="6">
    <source>
        <dbReference type="ARBA" id="ARBA00022989"/>
    </source>
</evidence>
<feature type="domain" description="CNNM transmembrane" evidence="12">
    <location>
        <begin position="1"/>
        <end position="202"/>
    </location>
</feature>
<name>A0A1I2H1E9_9MICO</name>
<sequence length="455" mass="48754">MTEWLLLGAVVVLIVLNGIFVAAEFAFVTVDRPTVARLAETGDKRAGSLQTALRKMSTQLSGAQFGITVTSLVVGVIAEPSIATLLRGPLGLTGLSDTATTGISLTAAFILATFSQMVFGELVPKNWAISEPVRVGRAVAGTQRGFTAASRPFLFVLQGSANWLIRRLGIEPQEELASARTPGELSSLATRSAAQGMLDQRLARRVEHSIEMAERTAADAMTPRTQVTFLDSDATASDVLVAAHETGHARFPVMGEDVDDIIGVVHFKHALAVPLAERETRLVTAMANPVREVPSPMPLDAALAELRTGLQMAVVIDEYGGTAGILTLEDIVEEIVGEISDEQDEPGNPHVEIGDRAWSLDGLLRPDEVEEITGVQLPEGRDSDTLAGLITEELERFAEVGDSVEVEARHTGNLDEDGIAPIITALLTVRHLDGRRIDRVLLTVVEPDDEENTDV</sequence>
<evidence type="ECO:0000259" key="12">
    <source>
        <dbReference type="PROSITE" id="PS51846"/>
    </source>
</evidence>
<evidence type="ECO:0000256" key="4">
    <source>
        <dbReference type="ARBA" id="ARBA00022692"/>
    </source>
</evidence>
<dbReference type="GO" id="GO:0050660">
    <property type="term" value="F:flavin adenine dinucleotide binding"/>
    <property type="evidence" value="ECO:0007669"/>
    <property type="project" value="InterPro"/>
</dbReference>
<keyword evidence="3" id="KW-1003">Cell membrane</keyword>
<comment type="subcellular location">
    <subcellularLocation>
        <location evidence="1">Cell membrane</location>
        <topology evidence="1">Multi-pass membrane protein</topology>
    </subcellularLocation>
</comment>
<keyword evidence="8 10" id="KW-0472">Membrane</keyword>
<evidence type="ECO:0000313" key="13">
    <source>
        <dbReference type="EMBL" id="SFF23358.1"/>
    </source>
</evidence>